<gene>
    <name evidence="2" type="ORF">QC761_506710</name>
</gene>
<reference evidence="2 3" key="1">
    <citation type="journal article" date="2023" name="bioRxiv">
        <title>High-quality genome assemblies of four members of thePodospora anserinaspecies complex.</title>
        <authorList>
            <person name="Ament-Velasquez S.L."/>
            <person name="Vogan A.A."/>
            <person name="Wallerman O."/>
            <person name="Hartmann F."/>
            <person name="Gautier V."/>
            <person name="Silar P."/>
            <person name="Giraud T."/>
            <person name="Johannesson H."/>
        </authorList>
    </citation>
    <scope>NUCLEOTIDE SEQUENCE [LARGE SCALE GENOMIC DNA]</scope>
    <source>
        <strain evidence="2 3">CBS 112042</strain>
    </source>
</reference>
<evidence type="ECO:0000313" key="2">
    <source>
        <dbReference type="EMBL" id="KAK4642258.1"/>
    </source>
</evidence>
<protein>
    <recommendedName>
        <fullName evidence="4">GLEYA adhesin domain-containing protein</fullName>
    </recommendedName>
</protein>
<sequence>MKQGVALLSAFGWLQLASAGCCRSNKCLQDITNPLFDGPQDCLSLLAVTITPEASIVTETVTEVPTMSWVETVVFTETVTSILVTETELQTVGITTTADTETVVVTVTQTVVATDTSLQTLTTTVAPASTRIYARAAETELSPSMPSYATANCPSWEKYVKACKCAGVTATTITAEGPSATTLTSTFTDTAAIISVPTTISTTTTVVESAVTTVTDTETSTALVTDTVSSTLTVDHPSTVTITQTVVETVSPQASCKPGPQVFKAFALEAGTTPVFYIYANLLNGLTGGITWQGPSSSTAASIQNKYIWSIDRNGYLGLAYNVPPYVYSYTAYMSTVSPGSNWPQVNTASSVDAQIAGGTAISKIKGCINSLTGELTLSVAGRKNILWCGQQMWMSAGLGEDINRGTCIQMFPKVISL</sequence>
<evidence type="ECO:0008006" key="4">
    <source>
        <dbReference type="Google" id="ProtNLM"/>
    </source>
</evidence>
<organism evidence="2 3">
    <name type="scientific">Podospora bellae-mahoneyi</name>
    <dbReference type="NCBI Taxonomy" id="2093777"/>
    <lineage>
        <taxon>Eukaryota</taxon>
        <taxon>Fungi</taxon>
        <taxon>Dikarya</taxon>
        <taxon>Ascomycota</taxon>
        <taxon>Pezizomycotina</taxon>
        <taxon>Sordariomycetes</taxon>
        <taxon>Sordariomycetidae</taxon>
        <taxon>Sordariales</taxon>
        <taxon>Podosporaceae</taxon>
        <taxon>Podospora</taxon>
    </lineage>
</organism>
<evidence type="ECO:0000256" key="1">
    <source>
        <dbReference type="SAM" id="SignalP"/>
    </source>
</evidence>
<feature type="signal peptide" evidence="1">
    <location>
        <begin position="1"/>
        <end position="19"/>
    </location>
</feature>
<comment type="caution">
    <text evidence="2">The sequence shown here is derived from an EMBL/GenBank/DDBJ whole genome shotgun (WGS) entry which is preliminary data.</text>
</comment>
<evidence type="ECO:0000313" key="3">
    <source>
        <dbReference type="Proteomes" id="UP001322138"/>
    </source>
</evidence>
<dbReference type="RefSeq" id="XP_062731234.1">
    <property type="nucleotide sequence ID" value="XM_062879890.1"/>
</dbReference>
<accession>A0ABR0FE63</accession>
<keyword evidence="1" id="KW-0732">Signal</keyword>
<dbReference type="GeneID" id="87899372"/>
<name>A0ABR0FE63_9PEZI</name>
<dbReference type="PROSITE" id="PS51257">
    <property type="entry name" value="PROKAR_LIPOPROTEIN"/>
    <property type="match status" value="1"/>
</dbReference>
<feature type="chain" id="PRO_5045121596" description="GLEYA adhesin domain-containing protein" evidence="1">
    <location>
        <begin position="20"/>
        <end position="418"/>
    </location>
</feature>
<keyword evidence="3" id="KW-1185">Reference proteome</keyword>
<dbReference type="Proteomes" id="UP001322138">
    <property type="component" value="Unassembled WGS sequence"/>
</dbReference>
<proteinExistence type="predicted"/>
<dbReference type="EMBL" id="JAFFGZ010000007">
    <property type="protein sequence ID" value="KAK4642258.1"/>
    <property type="molecule type" value="Genomic_DNA"/>
</dbReference>